<dbReference type="Pfam" id="PF13087">
    <property type="entry name" value="AAA_12"/>
    <property type="match status" value="1"/>
</dbReference>
<dbReference type="InterPro" id="IPR047187">
    <property type="entry name" value="SF1_C_Upf1"/>
</dbReference>
<dbReference type="InterPro" id="IPR000719">
    <property type="entry name" value="Prot_kinase_dom"/>
</dbReference>
<evidence type="ECO:0000313" key="8">
    <source>
        <dbReference type="Proteomes" id="UP000614047"/>
    </source>
</evidence>
<organism evidence="7 8">
    <name type="scientific">Actinomadura viridis</name>
    <dbReference type="NCBI Taxonomy" id="58110"/>
    <lineage>
        <taxon>Bacteria</taxon>
        <taxon>Bacillati</taxon>
        <taxon>Actinomycetota</taxon>
        <taxon>Actinomycetes</taxon>
        <taxon>Streptosporangiales</taxon>
        <taxon>Thermomonosporaceae</taxon>
        <taxon>Actinomadura</taxon>
    </lineage>
</organism>
<dbReference type="InterPro" id="IPR011009">
    <property type="entry name" value="Kinase-like_dom_sf"/>
</dbReference>
<dbReference type="Pfam" id="PF13086">
    <property type="entry name" value="AAA_11"/>
    <property type="match status" value="2"/>
</dbReference>
<dbReference type="InterPro" id="IPR041677">
    <property type="entry name" value="DNA2/NAM7_AAA_11"/>
</dbReference>
<keyword evidence="8" id="KW-1185">Reference proteome</keyword>
<dbReference type="SUPFAM" id="SSF56112">
    <property type="entry name" value="Protein kinase-like (PK-like)"/>
    <property type="match status" value="1"/>
</dbReference>
<name>A0A931DG06_9ACTN</name>
<gene>
    <name evidence="7" type="ORF">IW256_000176</name>
</gene>
<keyword evidence="3" id="KW-0378">Hydrolase</keyword>
<evidence type="ECO:0000259" key="6">
    <source>
        <dbReference type="PROSITE" id="PS50011"/>
    </source>
</evidence>
<dbReference type="Gene3D" id="3.40.50.300">
    <property type="entry name" value="P-loop containing nucleotide triphosphate hydrolases"/>
    <property type="match status" value="2"/>
</dbReference>
<evidence type="ECO:0000256" key="3">
    <source>
        <dbReference type="ARBA" id="ARBA00022801"/>
    </source>
</evidence>
<keyword evidence="5" id="KW-0067">ATP-binding</keyword>
<dbReference type="GO" id="GO:0004672">
    <property type="term" value="F:protein kinase activity"/>
    <property type="evidence" value="ECO:0007669"/>
    <property type="project" value="InterPro"/>
</dbReference>
<dbReference type="GO" id="GO:0016787">
    <property type="term" value="F:hydrolase activity"/>
    <property type="evidence" value="ECO:0007669"/>
    <property type="project" value="UniProtKB-KW"/>
</dbReference>
<dbReference type="SUPFAM" id="SSF52540">
    <property type="entry name" value="P-loop containing nucleoside triphosphate hydrolases"/>
    <property type="match status" value="1"/>
</dbReference>
<dbReference type="CDD" id="cd18808">
    <property type="entry name" value="SF1_C_Upf1"/>
    <property type="match status" value="1"/>
</dbReference>
<evidence type="ECO:0000256" key="4">
    <source>
        <dbReference type="ARBA" id="ARBA00022806"/>
    </source>
</evidence>
<dbReference type="EMBL" id="JADOUA010000001">
    <property type="protein sequence ID" value="MBG6086063.1"/>
    <property type="molecule type" value="Genomic_DNA"/>
</dbReference>
<protein>
    <recommendedName>
        <fullName evidence="6">Protein kinase domain-containing protein</fullName>
    </recommendedName>
</protein>
<dbReference type="InterPro" id="IPR050534">
    <property type="entry name" value="Coronavir_polyprotein_1ab"/>
</dbReference>
<dbReference type="AlphaFoldDB" id="A0A931DG06"/>
<dbReference type="InterPro" id="IPR027417">
    <property type="entry name" value="P-loop_NTPase"/>
</dbReference>
<dbReference type="PANTHER" id="PTHR43788">
    <property type="entry name" value="DNA2/NAM7 HELICASE FAMILY MEMBER"/>
    <property type="match status" value="1"/>
</dbReference>
<accession>A0A931DG06</accession>
<dbReference type="GO" id="GO:0005524">
    <property type="term" value="F:ATP binding"/>
    <property type="evidence" value="ECO:0007669"/>
    <property type="project" value="UniProtKB-KW"/>
</dbReference>
<comment type="caution">
    <text evidence="7">The sequence shown here is derived from an EMBL/GenBank/DDBJ whole genome shotgun (WGS) entry which is preliminary data.</text>
</comment>
<dbReference type="RefSeq" id="WP_197009115.1">
    <property type="nucleotide sequence ID" value="NZ_BAABES010000017.1"/>
</dbReference>
<reference evidence="7" key="1">
    <citation type="submission" date="2020-11" db="EMBL/GenBank/DDBJ databases">
        <title>Sequencing the genomes of 1000 actinobacteria strains.</title>
        <authorList>
            <person name="Klenk H.-P."/>
        </authorList>
    </citation>
    <scope>NUCLEOTIDE SEQUENCE</scope>
    <source>
        <strain evidence="7">DSM 43175</strain>
    </source>
</reference>
<keyword evidence="4" id="KW-0347">Helicase</keyword>
<dbReference type="Proteomes" id="UP000614047">
    <property type="component" value="Unassembled WGS sequence"/>
</dbReference>
<sequence>MATIDDVDRLVRHFCYAGPACHYGPYSAPGGVLRGMPVIDGAVWFYRLLDDKNAPVDLHVYTGIEELGGALWEQELRVLMRLGNSALRGVAEVLEGGYEKAEDIRQAGVETEGMAIIATRGSDYSMAAPGAAPYMRDNPALAVNRFTALAEALAELHEFGAVHRNLSPATIYVDPKKNHEMWIARFEMSTLIGNLLDLSAIDAKADSGLLREFFRRRLDDHEPLRYCPPERLPFLLEGAAFQDGPNADVFSLAAIVWEWFFDPAMLPPIPPDADAADVRGRHQAMRDATRDGSLPAKLAALLAHMLADDPGSRPTTRDVAERLVHDLNHLVAFWEQRDDDALPRAVLYMPGHSDSTLLSWDWITHSAATDAGEEELKTVIGEDLRDAQILYVEHGADPYVPGGEPAAKQKATILLLGSRGAWFCQLYRRSAAFGGEGTTEPRALIIKYVVQNDHSGFRRHLDDLLQQAPRITLPTVELFSHEMSESAIDAVLADRPSWQPLIESLRRPVLESPADQRDRTLIEWTLDFQGAHLQARFYPYTLIETEHGGFELEYDRKRDLKRIRKNSLLTKIDDSRARLEFATFFGGLGDSTGQDAEVQICPDRGGMPAWSESEDWRLTEQSGQDRIKVSPLRSHERARRALPPAIGWIRPAEDRGTGTALYRQTAAFWELADSAQLLRQLRKPKSIKTRSERWAQAGAELVGAKARETLRDMLSYQPFFAVQGPPGTGKTRLVAEAVQRYLAAYPGARVLISAQSGFALDNLAERVLRGLGALDGKDRPAPAWDGVAVRIASGESRDNARVSPIVRPWLREQGTARELGRVRDRVDAMLDRLPSDDPVLPVLRSWRTMLRSDARDHIWPELGDRLQRSANVVFATCAMATSENVTPGGPRAQFDWVILEEAAKAWTTELAIPLVRGTRWTLIGDHKQIGAHGRDDFERFIEGCAGDPSPTFAEIYARKTEYMEMFDAFARIFKGYSDGAVPKKDQLPLQRLRHQFRMSDAIRECVGRVFYPDLTKTADPDGLPQSGLLQGRPIPSSWVRQPVGLRGRPLVWLDTGDMPDRGDEPRWRNPGEARVVGELVRQMGTPPGNDGLAILTPYLEQVGELRDARGLGSLVHTIHSFQGREADVVIVSLVRATMRGGLKQSIGYLASPNIINVMMSRARSQLIIVGDFAHFATVGEVSGRDLEFWKLLTTAVSRFGIVRPAEAVLEGEA</sequence>
<dbReference type="Gene3D" id="1.10.510.10">
    <property type="entry name" value="Transferase(Phosphotransferase) domain 1"/>
    <property type="match status" value="1"/>
</dbReference>
<dbReference type="GO" id="GO:0043139">
    <property type="term" value="F:5'-3' DNA helicase activity"/>
    <property type="evidence" value="ECO:0007669"/>
    <property type="project" value="TreeGrafter"/>
</dbReference>
<dbReference type="PANTHER" id="PTHR43788:SF8">
    <property type="entry name" value="DNA-BINDING PROTEIN SMUBP-2"/>
    <property type="match status" value="1"/>
</dbReference>
<evidence type="ECO:0000256" key="1">
    <source>
        <dbReference type="ARBA" id="ARBA00007913"/>
    </source>
</evidence>
<feature type="domain" description="Protein kinase" evidence="6">
    <location>
        <begin position="1"/>
        <end position="328"/>
    </location>
</feature>
<comment type="similarity">
    <text evidence="1">Belongs to the DNA2/NAM7 helicase family.</text>
</comment>
<evidence type="ECO:0000256" key="2">
    <source>
        <dbReference type="ARBA" id="ARBA00022741"/>
    </source>
</evidence>
<keyword evidence="2" id="KW-0547">Nucleotide-binding</keyword>
<proteinExistence type="inferred from homology"/>
<evidence type="ECO:0000313" key="7">
    <source>
        <dbReference type="EMBL" id="MBG6086063.1"/>
    </source>
</evidence>
<dbReference type="PROSITE" id="PS50011">
    <property type="entry name" value="PROTEIN_KINASE_DOM"/>
    <property type="match status" value="1"/>
</dbReference>
<evidence type="ECO:0000256" key="5">
    <source>
        <dbReference type="ARBA" id="ARBA00022840"/>
    </source>
</evidence>
<dbReference type="InterPro" id="IPR041679">
    <property type="entry name" value="DNA2/NAM7-like_C"/>
</dbReference>